<keyword evidence="3" id="KW-1185">Reference proteome</keyword>
<evidence type="ECO:0000256" key="1">
    <source>
        <dbReference type="SAM" id="SignalP"/>
    </source>
</evidence>
<dbReference type="RefSeq" id="WP_346060284.1">
    <property type="nucleotide sequence ID" value="NZ_BAAAVQ010000095.1"/>
</dbReference>
<reference evidence="3" key="1">
    <citation type="journal article" date="2019" name="Int. J. Syst. Evol. Microbiol.">
        <title>The Global Catalogue of Microorganisms (GCM) 10K type strain sequencing project: providing services to taxonomists for standard genome sequencing and annotation.</title>
        <authorList>
            <consortium name="The Broad Institute Genomics Platform"/>
            <consortium name="The Broad Institute Genome Sequencing Center for Infectious Disease"/>
            <person name="Wu L."/>
            <person name="Ma J."/>
        </authorList>
    </citation>
    <scope>NUCLEOTIDE SEQUENCE [LARGE SCALE GENOMIC DNA]</scope>
    <source>
        <strain evidence="3">CGMCC 1.12849</strain>
    </source>
</reference>
<evidence type="ECO:0000313" key="2">
    <source>
        <dbReference type="EMBL" id="MFC4717714.1"/>
    </source>
</evidence>
<evidence type="ECO:0008006" key="4">
    <source>
        <dbReference type="Google" id="ProtNLM"/>
    </source>
</evidence>
<feature type="chain" id="PRO_5047107035" description="Secreted protein" evidence="1">
    <location>
        <begin position="31"/>
        <end position="116"/>
    </location>
</feature>
<gene>
    <name evidence="2" type="ORF">ACFO7V_16440</name>
</gene>
<proteinExistence type="predicted"/>
<dbReference type="Proteomes" id="UP001595884">
    <property type="component" value="Unassembled WGS sequence"/>
</dbReference>
<evidence type="ECO:0000313" key="3">
    <source>
        <dbReference type="Proteomes" id="UP001595884"/>
    </source>
</evidence>
<protein>
    <recommendedName>
        <fullName evidence="4">Secreted protein</fullName>
    </recommendedName>
</protein>
<name>A0ABV9MRN8_9MICC</name>
<organism evidence="2 3">
    <name type="scientific">Glutamicibacter bergerei</name>
    <dbReference type="NCBI Taxonomy" id="256702"/>
    <lineage>
        <taxon>Bacteria</taxon>
        <taxon>Bacillati</taxon>
        <taxon>Actinomycetota</taxon>
        <taxon>Actinomycetes</taxon>
        <taxon>Micrococcales</taxon>
        <taxon>Micrococcaceae</taxon>
        <taxon>Glutamicibacter</taxon>
    </lineage>
</organism>
<comment type="caution">
    <text evidence="2">The sequence shown here is derived from an EMBL/GenBank/DDBJ whole genome shotgun (WGS) entry which is preliminary data.</text>
</comment>
<accession>A0ABV9MRN8</accession>
<keyword evidence="1" id="KW-0732">Signal</keyword>
<feature type="signal peptide" evidence="1">
    <location>
        <begin position="1"/>
        <end position="30"/>
    </location>
</feature>
<sequence length="116" mass="11964">MGKIFKKAASVGAAILLAGTVLLSGAPANAGAQLGTIGQGSTYYPTASPYISYARVTQCMPAWGTPNMALVYQGRVSLGSAVALGPRNVAGFDGDSNVELRRNAVLRGTWDCLKKS</sequence>
<dbReference type="EMBL" id="JBHSHE010000081">
    <property type="protein sequence ID" value="MFC4717714.1"/>
    <property type="molecule type" value="Genomic_DNA"/>
</dbReference>